<gene>
    <name evidence="2" type="ORF">FF098_014845</name>
    <name evidence="1" type="ORF">GCM10011355_27290</name>
</gene>
<organism evidence="1 3">
    <name type="scientific">Aquisalinus luteolus</name>
    <dbReference type="NCBI Taxonomy" id="1566827"/>
    <lineage>
        <taxon>Bacteria</taxon>
        <taxon>Pseudomonadati</taxon>
        <taxon>Pseudomonadota</taxon>
        <taxon>Alphaproteobacteria</taxon>
        <taxon>Parvularculales</taxon>
        <taxon>Parvularculaceae</taxon>
        <taxon>Aquisalinus</taxon>
    </lineage>
</organism>
<evidence type="ECO:0000313" key="2">
    <source>
        <dbReference type="EMBL" id="NHK29196.1"/>
    </source>
</evidence>
<dbReference type="EMBL" id="VCJR02000003">
    <property type="protein sequence ID" value="NHK29196.1"/>
    <property type="molecule type" value="Genomic_DNA"/>
</dbReference>
<dbReference type="Proteomes" id="UP000818603">
    <property type="component" value="Unassembled WGS sequence"/>
</dbReference>
<comment type="caution">
    <text evidence="1">The sequence shown here is derived from an EMBL/GenBank/DDBJ whole genome shotgun (WGS) entry which is preliminary data.</text>
</comment>
<sequence length="673" mass="71410">MADLATLGIGIDSSGALKGAKDLDKLSASAKKAEVSTDGLERSFTGATAKAQASAAANMSVNKSARQMATAFDVSTAATDANSRAMMANVASARRASQMQRQLSYQLIDIGQAIPLAFQSPLYAMQNFGFQTAQIGQLYMGQGGFNQAIKDASRQVGGFVTRMGPMVAVGGAVAAVFAGLTHEINRTSKETVGMGDVFQATMQSAGSAIYQYLEPGISAIAPWVQQAWDLVVRATGMAVNMSVRQFLYMVETAKTAFKAGAVVVGSTVEAITNSFAEPIQGLIDGTAKGINALLAALDVVNQAYGRAPLNIRVNPIELTTTDGATLGNLRETIAKELMGVGVDFNEAVQRIENTDYAGAIYRDISARAQAIAKARRDAEEVAANDNGPIKGESGIAYQLTQELNAALEAERAYLAQRSQFETPAERARREWAERMAVLEQARAQDIVNLTEYREQERRINQAFHEAQVAANMSMVSSTRQSFSTMLGIMQQFGGAKSGLYKALFAIDQAYAIAQASVAMGQNMAQASKIGFPQNIPFIAAAAAQGASIIASIQAAAMTMKGGSGIQGYATGGVIPGGEQIIRVNERGTESVLNAGATSRLGKDNIDRLNRGGSMMGNGRSEKISIQLDLSEDLRGRVVETESAVVEINNSQRQTQSAVKEMGYAMRSQRRKSA</sequence>
<proteinExistence type="predicted"/>
<reference evidence="1" key="1">
    <citation type="journal article" date="2014" name="Int. J. Syst. Evol. Microbiol.">
        <title>Complete genome sequence of Corynebacterium casei LMG S-19264T (=DSM 44701T), isolated from a smear-ripened cheese.</title>
        <authorList>
            <consortium name="US DOE Joint Genome Institute (JGI-PGF)"/>
            <person name="Walter F."/>
            <person name="Albersmeier A."/>
            <person name="Kalinowski J."/>
            <person name="Ruckert C."/>
        </authorList>
    </citation>
    <scope>NUCLEOTIDE SEQUENCE</scope>
    <source>
        <strain evidence="1">CGMCC 1.14984</strain>
    </source>
</reference>
<dbReference type="RefSeq" id="WP_155141978.1">
    <property type="nucleotide sequence ID" value="NZ_BMGZ01000003.1"/>
</dbReference>
<reference evidence="1" key="3">
    <citation type="submission" date="2020-09" db="EMBL/GenBank/DDBJ databases">
        <authorList>
            <person name="Sun Q."/>
            <person name="Zhou Y."/>
        </authorList>
    </citation>
    <scope>NUCLEOTIDE SEQUENCE</scope>
    <source>
        <strain evidence="1">CGMCC 1.14984</strain>
    </source>
</reference>
<protein>
    <submittedName>
        <fullName evidence="1">Uncharacterized protein</fullName>
    </submittedName>
</protein>
<evidence type="ECO:0000313" key="4">
    <source>
        <dbReference type="Proteomes" id="UP000818603"/>
    </source>
</evidence>
<evidence type="ECO:0000313" key="1">
    <source>
        <dbReference type="EMBL" id="GGI00009.1"/>
    </source>
</evidence>
<dbReference type="Proteomes" id="UP000621856">
    <property type="component" value="Unassembled WGS sequence"/>
</dbReference>
<dbReference type="EMBL" id="BMGZ01000003">
    <property type="protein sequence ID" value="GGI00009.1"/>
    <property type="molecule type" value="Genomic_DNA"/>
</dbReference>
<keyword evidence="4" id="KW-1185">Reference proteome</keyword>
<dbReference type="AlphaFoldDB" id="A0A8J3A9D2"/>
<accession>A0A8J3A9D2</accession>
<reference evidence="2 4" key="2">
    <citation type="submission" date="2020-02" db="EMBL/GenBank/DDBJ databases">
        <title>Genome sequence of Parvularcula flava strain NH6-79.</title>
        <authorList>
            <person name="Abdul Karim M.H."/>
            <person name="Lam M.Q."/>
            <person name="Chen S.J."/>
            <person name="Yahya A."/>
            <person name="Shahir S."/>
            <person name="Shamsir M.S."/>
            <person name="Chong C.S."/>
        </authorList>
    </citation>
    <scope>NUCLEOTIDE SEQUENCE [LARGE SCALE GENOMIC DNA]</scope>
    <source>
        <strain evidence="2 4">NH6-79</strain>
    </source>
</reference>
<name>A0A8J3A9D2_9PROT</name>
<evidence type="ECO:0000313" key="3">
    <source>
        <dbReference type="Proteomes" id="UP000621856"/>
    </source>
</evidence>